<name>A0A2B7WU56_POLH7</name>
<dbReference type="Gene3D" id="3.30.450.30">
    <property type="entry name" value="Dynein light chain 2a, cytoplasmic"/>
    <property type="match status" value="1"/>
</dbReference>
<reference evidence="2 3" key="1">
    <citation type="submission" date="2017-10" db="EMBL/GenBank/DDBJ databases">
        <title>Comparative genomics in systemic dimorphic fungi from Ajellomycetaceae.</title>
        <authorList>
            <person name="Munoz J.F."/>
            <person name="Mcewen J.G."/>
            <person name="Clay O.K."/>
            <person name="Cuomo C.A."/>
        </authorList>
    </citation>
    <scope>NUCLEOTIDE SEQUENCE [LARGE SCALE GENOMIC DNA]</scope>
    <source>
        <strain evidence="2 3">UAMH7299</strain>
    </source>
</reference>
<accession>A0A2B7WU56</accession>
<evidence type="ECO:0008006" key="4">
    <source>
        <dbReference type="Google" id="ProtNLM"/>
    </source>
</evidence>
<dbReference type="STRING" id="1447883.A0A2B7WU56"/>
<feature type="region of interest" description="Disordered" evidence="1">
    <location>
        <begin position="135"/>
        <end position="181"/>
    </location>
</feature>
<dbReference type="Proteomes" id="UP000224634">
    <property type="component" value="Unassembled WGS sequence"/>
</dbReference>
<comment type="caution">
    <text evidence="2">The sequence shown here is derived from an EMBL/GenBank/DDBJ whole genome shotgun (WGS) entry which is preliminary data.</text>
</comment>
<organism evidence="2 3">
    <name type="scientific">Polytolypa hystricis (strain UAMH7299)</name>
    <dbReference type="NCBI Taxonomy" id="1447883"/>
    <lineage>
        <taxon>Eukaryota</taxon>
        <taxon>Fungi</taxon>
        <taxon>Dikarya</taxon>
        <taxon>Ascomycota</taxon>
        <taxon>Pezizomycotina</taxon>
        <taxon>Eurotiomycetes</taxon>
        <taxon>Eurotiomycetidae</taxon>
        <taxon>Onygenales</taxon>
        <taxon>Onygenales incertae sedis</taxon>
        <taxon>Polytolypa</taxon>
    </lineage>
</organism>
<protein>
    <recommendedName>
        <fullName evidence="4">Roadblock/LAMTOR2 domain-containing protein</fullName>
    </recommendedName>
</protein>
<keyword evidence="3" id="KW-1185">Reference proteome</keyword>
<dbReference type="SUPFAM" id="SSF103196">
    <property type="entry name" value="Roadblock/LC7 domain"/>
    <property type="match status" value="1"/>
</dbReference>
<evidence type="ECO:0000256" key="1">
    <source>
        <dbReference type="SAM" id="MobiDB-lite"/>
    </source>
</evidence>
<sequence>MATYTTTPLSLPPHVSAQLSHLASRPGVQSTLILSRKDGSIIQTTGLLALQSSPNNNNTTTTPAAATPPSLSPPTSEPPLATSSTTEQSNPTPITTENAPNTVATSVPYKPSPAELIASHIFAFVSSASALSASLSSSSTNKSNEAEYRPSIFDRSDVNGNGHGKDERGESDAPEREEEDEVRLLRLRTKVHEIIIIPGRRFLLCVVHDVSGGATGPGGGGGGGAHSR</sequence>
<evidence type="ECO:0000313" key="3">
    <source>
        <dbReference type="Proteomes" id="UP000224634"/>
    </source>
</evidence>
<feature type="compositionally biased region" description="Basic and acidic residues" evidence="1">
    <location>
        <begin position="144"/>
        <end position="174"/>
    </location>
</feature>
<dbReference type="OrthoDB" id="9985637at2759"/>
<feature type="compositionally biased region" description="Polar residues" evidence="1">
    <location>
        <begin position="88"/>
        <end position="105"/>
    </location>
</feature>
<feature type="compositionally biased region" description="Low complexity" evidence="1">
    <location>
        <begin position="78"/>
        <end position="87"/>
    </location>
</feature>
<evidence type="ECO:0000313" key="2">
    <source>
        <dbReference type="EMBL" id="PGH00012.1"/>
    </source>
</evidence>
<gene>
    <name evidence="2" type="ORF">AJ80_09249</name>
</gene>
<dbReference type="PANTHER" id="PTHR10779">
    <property type="entry name" value="DYNEIN LIGHT CHAIN ROADBLOCK"/>
    <property type="match status" value="1"/>
</dbReference>
<dbReference type="AlphaFoldDB" id="A0A2B7WU56"/>
<feature type="region of interest" description="Disordered" evidence="1">
    <location>
        <begin position="50"/>
        <end position="106"/>
    </location>
</feature>
<feature type="compositionally biased region" description="Low complexity" evidence="1">
    <location>
        <begin position="52"/>
        <end position="69"/>
    </location>
</feature>
<proteinExistence type="predicted"/>
<dbReference type="EMBL" id="PDNA01000260">
    <property type="protein sequence ID" value="PGH00012.1"/>
    <property type="molecule type" value="Genomic_DNA"/>
</dbReference>